<reference evidence="4 5" key="1">
    <citation type="journal article" date="2013" name="Genome Announc.">
        <title>Draft Genome Sequence of the Methanotrophic Gammaproteobacterium Methyloglobulus morosus DSM 22980 Strain KoM1.</title>
        <authorList>
            <person name="Poehlein A."/>
            <person name="Deutzmann J.S."/>
            <person name="Daniel R."/>
            <person name="Simeonova D.D."/>
        </authorList>
    </citation>
    <scope>NUCLEOTIDE SEQUENCE [LARGE SCALE GENOMIC DNA]</scope>
    <source>
        <strain evidence="4 5">KoM1</strain>
    </source>
</reference>
<dbReference type="STRING" id="1116472.MGMO_86c00280"/>
<evidence type="ECO:0000259" key="3">
    <source>
        <dbReference type="Pfam" id="PF13406"/>
    </source>
</evidence>
<dbReference type="FunFam" id="1.10.8.350:FF:000001">
    <property type="entry name" value="Lytic murein transglycosylase B"/>
    <property type="match status" value="1"/>
</dbReference>
<dbReference type="GO" id="GO:0008933">
    <property type="term" value="F:peptidoglycan lytic transglycosylase activity"/>
    <property type="evidence" value="ECO:0007669"/>
    <property type="project" value="TreeGrafter"/>
</dbReference>
<dbReference type="InterPro" id="IPR031304">
    <property type="entry name" value="SLT_2"/>
</dbReference>
<dbReference type="OrthoDB" id="9772911at2"/>
<dbReference type="EMBL" id="AYLO01000083">
    <property type="protein sequence ID" value="ESS71868.1"/>
    <property type="molecule type" value="Genomic_DNA"/>
</dbReference>
<comment type="caution">
    <text evidence="4">The sequence shown here is derived from an EMBL/GenBank/DDBJ whole genome shotgun (WGS) entry which is preliminary data.</text>
</comment>
<dbReference type="eggNOG" id="COG2951">
    <property type="taxonomic scope" value="Bacteria"/>
</dbReference>
<dbReference type="InterPro" id="IPR043426">
    <property type="entry name" value="MltB-like"/>
</dbReference>
<dbReference type="PROSITE" id="PS51257">
    <property type="entry name" value="PROKAR_LIPOPROTEIN"/>
    <property type="match status" value="1"/>
</dbReference>
<sequence>MKIKNYFLRLFISCACFVILSCANPVKNQETVDGFIKQMASRHQFNEAALTDLFDHVELKDDIIKKISKPSESLPWYKYREIFLKTPRIKAGVQFWQENEQILATIEQETGVPAAIIVAIIGVETMYGKHTGNYRVIDALATLAFDYPPRSQFFRNELEEFLLLCREEHIDPLTPLGSYAGALGMPQFMPSSYRNYAIDYNKDNSRDIWHNSQDVIASIANYFVKHGWQAGQPVAFRLCDKCHKTVNTFPFLKEDLSLIKSNAINPNISRPLLSIKKAKIIAFKQEDGEELWAALDNFYVITRYNHSPLYAMAVFQLGLAISNQRISSLYEKDHNLTSHAGT</sequence>
<keyword evidence="5" id="KW-1185">Reference proteome</keyword>
<dbReference type="EC" id="4.2.2.n1" evidence="4"/>
<dbReference type="Gene3D" id="1.10.8.350">
    <property type="entry name" value="Bacterial muramidase"/>
    <property type="match status" value="1"/>
</dbReference>
<evidence type="ECO:0000313" key="4">
    <source>
        <dbReference type="EMBL" id="ESS71868.1"/>
    </source>
</evidence>
<feature type="domain" description="Transglycosylase SLT" evidence="3">
    <location>
        <begin position="29"/>
        <end position="318"/>
    </location>
</feature>
<evidence type="ECO:0000256" key="2">
    <source>
        <dbReference type="SAM" id="SignalP"/>
    </source>
</evidence>
<dbReference type="CDD" id="cd13399">
    <property type="entry name" value="Slt35-like"/>
    <property type="match status" value="1"/>
</dbReference>
<evidence type="ECO:0000313" key="5">
    <source>
        <dbReference type="Proteomes" id="UP000017842"/>
    </source>
</evidence>
<evidence type="ECO:0000256" key="1">
    <source>
        <dbReference type="PIRSR" id="PIRSR611757-1"/>
    </source>
</evidence>
<dbReference type="GO" id="GO:0009253">
    <property type="term" value="P:peptidoglycan catabolic process"/>
    <property type="evidence" value="ECO:0007669"/>
    <property type="project" value="TreeGrafter"/>
</dbReference>
<dbReference type="Pfam" id="PF13406">
    <property type="entry name" value="SLT_2"/>
    <property type="match status" value="1"/>
</dbReference>
<dbReference type="AlphaFoldDB" id="V5C561"/>
<name>V5C561_9GAMM</name>
<gene>
    <name evidence="4" type="primary">mltB</name>
    <name evidence="4" type="ORF">MGMO_86c00280</name>
</gene>
<keyword evidence="4" id="KW-0456">Lyase</keyword>
<feature type="active site" evidence="1">
    <location>
        <position position="124"/>
    </location>
</feature>
<organism evidence="4 5">
    <name type="scientific">Methyloglobulus morosus KoM1</name>
    <dbReference type="NCBI Taxonomy" id="1116472"/>
    <lineage>
        <taxon>Bacteria</taxon>
        <taxon>Pseudomonadati</taxon>
        <taxon>Pseudomonadota</taxon>
        <taxon>Gammaproteobacteria</taxon>
        <taxon>Methylococcales</taxon>
        <taxon>Methylococcaceae</taxon>
        <taxon>Methyloglobulus</taxon>
    </lineage>
</organism>
<proteinExistence type="predicted"/>
<dbReference type="PANTHER" id="PTHR30163">
    <property type="entry name" value="MEMBRANE-BOUND LYTIC MUREIN TRANSGLYCOSYLASE B"/>
    <property type="match status" value="1"/>
</dbReference>
<dbReference type="PANTHER" id="PTHR30163:SF9">
    <property type="entry name" value="MEMBRANE-BOUND LYTIC MUREIN TRANSGLYCOSYLASE B"/>
    <property type="match status" value="1"/>
</dbReference>
<dbReference type="InterPro" id="IPR011757">
    <property type="entry name" value="Lytic_transglycosylase_MltB"/>
</dbReference>
<protein>
    <submittedName>
        <fullName evidence="4">Membrane-bound lytic murein transglycosylase B</fullName>
        <ecNumber evidence="4">4.2.2.n1</ecNumber>
    </submittedName>
</protein>
<dbReference type="InterPro" id="IPR023346">
    <property type="entry name" value="Lysozyme-like_dom_sf"/>
</dbReference>
<dbReference type="Gene3D" id="1.10.530.10">
    <property type="match status" value="1"/>
</dbReference>
<feature type="signal peptide" evidence="2">
    <location>
        <begin position="1"/>
        <end position="23"/>
    </location>
</feature>
<keyword evidence="2" id="KW-0732">Signal</keyword>
<dbReference type="PATRIC" id="fig|1116472.3.peg.2388"/>
<dbReference type="Proteomes" id="UP000017842">
    <property type="component" value="Unassembled WGS sequence"/>
</dbReference>
<dbReference type="NCBIfam" id="TIGR02282">
    <property type="entry name" value="MltB"/>
    <property type="match status" value="1"/>
</dbReference>
<feature type="chain" id="PRO_5004733651" evidence="2">
    <location>
        <begin position="24"/>
        <end position="342"/>
    </location>
</feature>
<dbReference type="SUPFAM" id="SSF53955">
    <property type="entry name" value="Lysozyme-like"/>
    <property type="match status" value="1"/>
</dbReference>
<accession>V5C561</accession>